<evidence type="ECO:0000256" key="6">
    <source>
        <dbReference type="ARBA" id="ARBA00022989"/>
    </source>
</evidence>
<dbReference type="InterPro" id="IPR003004">
    <property type="entry name" value="GspF/PilC"/>
</dbReference>
<dbReference type="GO" id="GO:0015628">
    <property type="term" value="P:protein secretion by the type II secretion system"/>
    <property type="evidence" value="ECO:0007669"/>
    <property type="project" value="InterPro"/>
</dbReference>
<comment type="subcellular location">
    <subcellularLocation>
        <location evidence="1">Cell inner membrane</location>
        <topology evidence="1">Multi-pass membrane protein</topology>
    </subcellularLocation>
</comment>
<organism evidence="10 11">
    <name type="scientific">Sumerlaea chitinivorans</name>
    <dbReference type="NCBI Taxonomy" id="2250252"/>
    <lineage>
        <taxon>Bacteria</taxon>
        <taxon>Candidatus Sumerlaeota</taxon>
        <taxon>Candidatus Sumerlaeia</taxon>
        <taxon>Candidatus Sumerlaeales</taxon>
        <taxon>Candidatus Sumerlaeaceae</taxon>
        <taxon>Candidatus Sumerlaea</taxon>
    </lineage>
</organism>
<dbReference type="InterPro" id="IPR042094">
    <property type="entry name" value="T2SS_GspF_sf"/>
</dbReference>
<sequence>MPEYTYEALDKSGRQVKGIIEASSEEVIIEKLRNMGYYPLSVKLHKGKATQVDILALPGLRNIFHRIKRKHVTTFTRQLATLIDAGLPIMRSLKILEEQVESVVFKDKIAQIARDIESGSTLSDALAKHPKVFDSLYVNMVRAGEMGGVLEAILNKIADFLEKRQAIMGKIRSAMMYPVIVSVLATGIVAFILLFIMPKFKEIFDQLGAELPWLTQVLIDASFILANYWYWVIACLIVIYFILKKINQTREGKYVFDVIKLKLPVFGELFRKTAIVRFAGTLATLITSGVPILQALDIVRETSGNEVVTRAMDEVYESVKEGETIHEPLSRCPVFPPLVVHMVAVGEETGAIDQMLNKVAEAYEREVDDMVNAMASLLEPLMIVFLGVIVGVIVVALYLPLFTLPKVVGKD</sequence>
<protein>
    <submittedName>
        <fullName evidence="10">Type IV fimbrial assembly protein PilC</fullName>
    </submittedName>
</protein>
<dbReference type="FunFam" id="1.20.81.30:FF:000001">
    <property type="entry name" value="Type II secretion system protein F"/>
    <property type="match status" value="2"/>
</dbReference>
<reference evidence="10 11" key="1">
    <citation type="submission" date="2018-05" db="EMBL/GenBank/DDBJ databases">
        <title>A metagenomic window into the 2 km-deep terrestrial subsurface aquifer revealed taxonomically and functionally diverse microbial community comprising novel uncultured bacterial lineages.</title>
        <authorList>
            <person name="Kadnikov V.V."/>
            <person name="Mardanov A.V."/>
            <person name="Beletsky A.V."/>
            <person name="Banks D."/>
            <person name="Pimenov N.V."/>
            <person name="Frank Y.A."/>
            <person name="Karnachuk O.V."/>
            <person name="Ravin N.V."/>
        </authorList>
    </citation>
    <scope>NUCLEOTIDE SEQUENCE [LARGE SCALE GENOMIC DNA]</scope>
    <source>
        <strain evidence="10">BY</strain>
    </source>
</reference>
<evidence type="ECO:0000256" key="5">
    <source>
        <dbReference type="ARBA" id="ARBA00022692"/>
    </source>
</evidence>
<dbReference type="PANTHER" id="PTHR30012">
    <property type="entry name" value="GENERAL SECRETION PATHWAY PROTEIN"/>
    <property type="match status" value="1"/>
</dbReference>
<evidence type="ECO:0000256" key="7">
    <source>
        <dbReference type="ARBA" id="ARBA00023136"/>
    </source>
</evidence>
<feature type="transmembrane region" description="Helical" evidence="8">
    <location>
        <begin position="217"/>
        <end position="243"/>
    </location>
</feature>
<dbReference type="Proteomes" id="UP000262583">
    <property type="component" value="Chromosome"/>
</dbReference>
<feature type="domain" description="Type II secretion system protein GspF" evidence="9">
    <location>
        <begin position="278"/>
        <end position="400"/>
    </location>
</feature>
<dbReference type="InterPro" id="IPR011850">
    <property type="entry name" value="T2SS_GspF"/>
</dbReference>
<evidence type="ECO:0000256" key="1">
    <source>
        <dbReference type="ARBA" id="ARBA00004429"/>
    </source>
</evidence>
<dbReference type="GO" id="GO:0005886">
    <property type="term" value="C:plasma membrane"/>
    <property type="evidence" value="ECO:0007669"/>
    <property type="project" value="UniProtKB-SubCell"/>
</dbReference>
<keyword evidence="4" id="KW-0997">Cell inner membrane</keyword>
<dbReference type="EMBL" id="CP030759">
    <property type="protein sequence ID" value="AXA35704.1"/>
    <property type="molecule type" value="Genomic_DNA"/>
</dbReference>
<feature type="domain" description="Type II secretion system protein GspF" evidence="9">
    <location>
        <begin position="75"/>
        <end position="198"/>
    </location>
</feature>
<keyword evidence="5 8" id="KW-0812">Transmembrane</keyword>
<name>A0A2Z4Y3L2_SUMC1</name>
<dbReference type="AlphaFoldDB" id="A0A2Z4Y3L2"/>
<feature type="transmembrane region" description="Helical" evidence="8">
    <location>
        <begin position="174"/>
        <end position="197"/>
    </location>
</feature>
<keyword evidence="7 8" id="KW-0472">Membrane</keyword>
<dbReference type="Gene3D" id="1.20.81.30">
    <property type="entry name" value="Type II secretion system (T2SS), domain F"/>
    <property type="match status" value="2"/>
</dbReference>
<dbReference type="Pfam" id="PF00482">
    <property type="entry name" value="T2SSF"/>
    <property type="match status" value="2"/>
</dbReference>
<dbReference type="GO" id="GO:0015627">
    <property type="term" value="C:type II protein secretion system complex"/>
    <property type="evidence" value="ECO:0007669"/>
    <property type="project" value="InterPro"/>
</dbReference>
<evidence type="ECO:0000256" key="4">
    <source>
        <dbReference type="ARBA" id="ARBA00022519"/>
    </source>
</evidence>
<dbReference type="KEGG" id="schv:BRCON_0927"/>
<accession>A0A2Z4Y3L2</accession>
<gene>
    <name evidence="10" type="ORF">BRCON_0927</name>
</gene>
<evidence type="ECO:0000256" key="2">
    <source>
        <dbReference type="ARBA" id="ARBA00005745"/>
    </source>
</evidence>
<comment type="similarity">
    <text evidence="2">Belongs to the GSP F family.</text>
</comment>
<evidence type="ECO:0000313" key="11">
    <source>
        <dbReference type="Proteomes" id="UP000262583"/>
    </source>
</evidence>
<dbReference type="PANTHER" id="PTHR30012:SF0">
    <property type="entry name" value="TYPE II SECRETION SYSTEM PROTEIN F-RELATED"/>
    <property type="match status" value="1"/>
</dbReference>
<feature type="transmembrane region" description="Helical" evidence="8">
    <location>
        <begin position="380"/>
        <end position="401"/>
    </location>
</feature>
<keyword evidence="6 8" id="KW-1133">Transmembrane helix</keyword>
<evidence type="ECO:0000256" key="8">
    <source>
        <dbReference type="SAM" id="Phobius"/>
    </source>
</evidence>
<evidence type="ECO:0000259" key="9">
    <source>
        <dbReference type="Pfam" id="PF00482"/>
    </source>
</evidence>
<dbReference type="InterPro" id="IPR018076">
    <property type="entry name" value="T2SS_GspF_dom"/>
</dbReference>
<evidence type="ECO:0000256" key="3">
    <source>
        <dbReference type="ARBA" id="ARBA00022475"/>
    </source>
</evidence>
<keyword evidence="3" id="KW-1003">Cell membrane</keyword>
<evidence type="ECO:0000313" key="10">
    <source>
        <dbReference type="EMBL" id="AXA35704.1"/>
    </source>
</evidence>
<dbReference type="NCBIfam" id="TIGR02120">
    <property type="entry name" value="GspF"/>
    <property type="match status" value="1"/>
</dbReference>
<dbReference type="PRINTS" id="PR00812">
    <property type="entry name" value="BCTERIALGSPF"/>
</dbReference>
<proteinExistence type="inferred from homology"/>